<feature type="domain" description="AB hydrolase-1" evidence="1">
    <location>
        <begin position="18"/>
        <end position="144"/>
    </location>
</feature>
<dbReference type="Pfam" id="PF00561">
    <property type="entry name" value="Abhydrolase_1"/>
    <property type="match status" value="1"/>
</dbReference>
<dbReference type="SUPFAM" id="SSF53474">
    <property type="entry name" value="alpha/beta-Hydrolases"/>
    <property type="match status" value="1"/>
</dbReference>
<sequence>MVANSTVSYQQYGVGPEALVFVHGWTCAGGLWKDQAPLFQQFRALVIDLPGHGKSEAPVIEYSREYFAKALKAVLDDAQVEKAVLVGHSMGGPVSTTFLQLFSEQVSGIVYVDSFFNLPENYFTQTERKELSFKLNNDTAFVETVNTFFSPRATADIRSLVIDTMAGTAKHVRTNATTTDLLPPPFRWNDVYEIPALHIVTPRFADIDRAWLRHLPKLETREWADYGHFLFMEDPTRFNREVEAFVVENKLL</sequence>
<dbReference type="GO" id="GO:0016020">
    <property type="term" value="C:membrane"/>
    <property type="evidence" value="ECO:0007669"/>
    <property type="project" value="TreeGrafter"/>
</dbReference>
<dbReference type="InterPro" id="IPR029058">
    <property type="entry name" value="AB_hydrolase_fold"/>
</dbReference>
<dbReference type="InterPro" id="IPR000073">
    <property type="entry name" value="AB_hydrolase_1"/>
</dbReference>
<dbReference type="RefSeq" id="XP_064700405.1">
    <property type="nucleotide sequence ID" value="XM_064854062.1"/>
</dbReference>
<gene>
    <name evidence="2" type="ORF">LTR84_010526</name>
</gene>
<evidence type="ECO:0000313" key="2">
    <source>
        <dbReference type="EMBL" id="KAK5044752.1"/>
    </source>
</evidence>
<dbReference type="EMBL" id="JAVRRD010000044">
    <property type="protein sequence ID" value="KAK5044752.1"/>
    <property type="molecule type" value="Genomic_DNA"/>
</dbReference>
<dbReference type="PANTHER" id="PTHR43798:SF33">
    <property type="entry name" value="HYDROLASE, PUTATIVE (AFU_ORTHOLOGUE AFUA_2G14860)-RELATED"/>
    <property type="match status" value="1"/>
</dbReference>
<evidence type="ECO:0000313" key="3">
    <source>
        <dbReference type="Proteomes" id="UP001358417"/>
    </source>
</evidence>
<dbReference type="InterPro" id="IPR050266">
    <property type="entry name" value="AB_hydrolase_sf"/>
</dbReference>
<dbReference type="PRINTS" id="PR00111">
    <property type="entry name" value="ABHYDROLASE"/>
</dbReference>
<evidence type="ECO:0000259" key="1">
    <source>
        <dbReference type="Pfam" id="PF00561"/>
    </source>
</evidence>
<name>A0AAV9MSZ6_9EURO</name>
<dbReference type="Gene3D" id="3.40.50.1820">
    <property type="entry name" value="alpha/beta hydrolase"/>
    <property type="match status" value="1"/>
</dbReference>
<dbReference type="Proteomes" id="UP001358417">
    <property type="component" value="Unassembled WGS sequence"/>
</dbReference>
<reference evidence="2 3" key="1">
    <citation type="submission" date="2023-08" db="EMBL/GenBank/DDBJ databases">
        <title>Black Yeasts Isolated from many extreme environments.</title>
        <authorList>
            <person name="Coleine C."/>
            <person name="Stajich J.E."/>
            <person name="Selbmann L."/>
        </authorList>
    </citation>
    <scope>NUCLEOTIDE SEQUENCE [LARGE SCALE GENOMIC DNA]</scope>
    <source>
        <strain evidence="2 3">CCFEE 5792</strain>
    </source>
</reference>
<keyword evidence="3" id="KW-1185">Reference proteome</keyword>
<dbReference type="AlphaFoldDB" id="A0AAV9MSZ6"/>
<dbReference type="GeneID" id="89978683"/>
<protein>
    <recommendedName>
        <fullName evidence="1">AB hydrolase-1 domain-containing protein</fullName>
    </recommendedName>
</protein>
<accession>A0AAV9MSZ6</accession>
<proteinExistence type="predicted"/>
<comment type="caution">
    <text evidence="2">The sequence shown here is derived from an EMBL/GenBank/DDBJ whole genome shotgun (WGS) entry which is preliminary data.</text>
</comment>
<dbReference type="PANTHER" id="PTHR43798">
    <property type="entry name" value="MONOACYLGLYCEROL LIPASE"/>
    <property type="match status" value="1"/>
</dbReference>
<organism evidence="2 3">
    <name type="scientific">Exophiala bonariae</name>
    <dbReference type="NCBI Taxonomy" id="1690606"/>
    <lineage>
        <taxon>Eukaryota</taxon>
        <taxon>Fungi</taxon>
        <taxon>Dikarya</taxon>
        <taxon>Ascomycota</taxon>
        <taxon>Pezizomycotina</taxon>
        <taxon>Eurotiomycetes</taxon>
        <taxon>Chaetothyriomycetidae</taxon>
        <taxon>Chaetothyriales</taxon>
        <taxon>Herpotrichiellaceae</taxon>
        <taxon>Exophiala</taxon>
    </lineage>
</organism>